<dbReference type="GO" id="GO:1990281">
    <property type="term" value="C:efflux pump complex"/>
    <property type="evidence" value="ECO:0007669"/>
    <property type="project" value="TreeGrafter"/>
</dbReference>
<proteinExistence type="predicted"/>
<evidence type="ECO:0000313" key="3">
    <source>
        <dbReference type="EMBL" id="PCI25872.1"/>
    </source>
</evidence>
<keyword evidence="1" id="KW-0175">Coiled coil</keyword>
<dbReference type="PANTHER" id="PTHR30469:SF15">
    <property type="entry name" value="HLYD FAMILY OF SECRETION PROTEINS"/>
    <property type="match status" value="1"/>
</dbReference>
<gene>
    <name evidence="3" type="ORF">COB67_10555</name>
</gene>
<dbReference type="Gene3D" id="1.10.287.470">
    <property type="entry name" value="Helix hairpin bin"/>
    <property type="match status" value="1"/>
</dbReference>
<evidence type="ECO:0000256" key="2">
    <source>
        <dbReference type="SAM" id="SignalP"/>
    </source>
</evidence>
<dbReference type="Gene3D" id="2.40.50.100">
    <property type="match status" value="1"/>
</dbReference>
<organism evidence="3 4">
    <name type="scientific">SAR324 cluster bacterium</name>
    <dbReference type="NCBI Taxonomy" id="2024889"/>
    <lineage>
        <taxon>Bacteria</taxon>
        <taxon>Deltaproteobacteria</taxon>
        <taxon>SAR324 cluster</taxon>
    </lineage>
</organism>
<reference evidence="4" key="1">
    <citation type="submission" date="2017-08" db="EMBL/GenBank/DDBJ databases">
        <title>A dynamic microbial community with high functional redundancy inhabits the cold, oxic subseafloor aquifer.</title>
        <authorList>
            <person name="Tully B.J."/>
            <person name="Wheat C.G."/>
            <person name="Glazer B.T."/>
            <person name="Huber J.A."/>
        </authorList>
    </citation>
    <scope>NUCLEOTIDE SEQUENCE [LARGE SCALE GENOMIC DNA]</scope>
</reference>
<sequence>MKKSLLPLLLALIFGVSAQAELIPSVFIENYRYTIFSSQKGRIKILVAKGDQVQKGDRLFELGIEELQVKLDLASLRIEKSKARLKQLERSKQRKDQKSAKALEQAKLKFSQQKALHAAGELSLNALQLAQVEHDLVVLSEEEEFLTLAQLDLKENQLRLKQLKLEYQSRTESAPATGQVTELFVRSVEWVNKGQKVIELLSINPLFTKIMIPIKKARAFKRNETFKIFINHGADMIETQGIIDYISDEVDPLDQTVKIFLKIENDTLQLKPGTRVRIELP</sequence>
<dbReference type="GO" id="GO:0015562">
    <property type="term" value="F:efflux transmembrane transporter activity"/>
    <property type="evidence" value="ECO:0007669"/>
    <property type="project" value="TreeGrafter"/>
</dbReference>
<feature type="coiled-coil region" evidence="1">
    <location>
        <begin position="64"/>
        <end position="105"/>
    </location>
</feature>
<comment type="caution">
    <text evidence="3">The sequence shown here is derived from an EMBL/GenBank/DDBJ whole genome shotgun (WGS) entry which is preliminary data.</text>
</comment>
<evidence type="ECO:0000256" key="1">
    <source>
        <dbReference type="SAM" id="Coils"/>
    </source>
</evidence>
<feature type="chain" id="PRO_5012020206" evidence="2">
    <location>
        <begin position="21"/>
        <end position="281"/>
    </location>
</feature>
<accession>A0A2A4SXB1</accession>
<keyword evidence="2" id="KW-0732">Signal</keyword>
<dbReference type="SUPFAM" id="SSF111369">
    <property type="entry name" value="HlyD-like secretion proteins"/>
    <property type="match status" value="1"/>
</dbReference>
<feature type="signal peptide" evidence="2">
    <location>
        <begin position="1"/>
        <end position="20"/>
    </location>
</feature>
<dbReference type="AlphaFoldDB" id="A0A2A4SXB1"/>
<name>A0A2A4SXB1_9DELT</name>
<dbReference type="EMBL" id="NVSR01000109">
    <property type="protein sequence ID" value="PCI25872.1"/>
    <property type="molecule type" value="Genomic_DNA"/>
</dbReference>
<protein>
    <submittedName>
        <fullName evidence="3">Uncharacterized protein</fullName>
    </submittedName>
</protein>
<dbReference type="Proteomes" id="UP000218113">
    <property type="component" value="Unassembled WGS sequence"/>
</dbReference>
<dbReference type="Gene3D" id="2.40.30.170">
    <property type="match status" value="1"/>
</dbReference>
<evidence type="ECO:0000313" key="4">
    <source>
        <dbReference type="Proteomes" id="UP000218113"/>
    </source>
</evidence>
<dbReference type="PANTHER" id="PTHR30469">
    <property type="entry name" value="MULTIDRUG RESISTANCE PROTEIN MDTA"/>
    <property type="match status" value="1"/>
</dbReference>